<name>A0A158QBI9_HYMDI</name>
<protein>
    <submittedName>
        <fullName evidence="4">CACTA en-spm transposon protein</fullName>
    </submittedName>
</protein>
<gene>
    <name evidence="2" type="ORF">HDID_LOCUS69</name>
</gene>
<dbReference type="Proteomes" id="UP000274504">
    <property type="component" value="Unassembled WGS sequence"/>
</dbReference>
<feature type="region of interest" description="Disordered" evidence="1">
    <location>
        <begin position="47"/>
        <end position="69"/>
    </location>
</feature>
<dbReference type="OrthoDB" id="10549660at2759"/>
<accession>A0A158QBI9</accession>
<evidence type="ECO:0000313" key="3">
    <source>
        <dbReference type="Proteomes" id="UP000274504"/>
    </source>
</evidence>
<sequence>MQPLKTEAVYGANNGYPSKSRLDLKRRTILRIQNFDRLIKPLEPIRSNSEEGSIPCENGDVGVSVGISPPTMSEDLRAMILRGFQASQPADEDVFDDIGTGEDVEELVESE</sequence>
<dbReference type="WBParaSite" id="HDID_0000006801-mRNA-1">
    <property type="protein sequence ID" value="HDID_0000006801-mRNA-1"/>
    <property type="gene ID" value="HDID_0000006801"/>
</dbReference>
<proteinExistence type="predicted"/>
<reference evidence="2 3" key="2">
    <citation type="submission" date="2018-11" db="EMBL/GenBank/DDBJ databases">
        <authorList>
            <consortium name="Pathogen Informatics"/>
        </authorList>
    </citation>
    <scope>NUCLEOTIDE SEQUENCE [LARGE SCALE GENOMIC DNA]</scope>
</reference>
<reference evidence="4" key="1">
    <citation type="submission" date="2016-04" db="UniProtKB">
        <authorList>
            <consortium name="WormBaseParasite"/>
        </authorList>
    </citation>
    <scope>IDENTIFICATION</scope>
</reference>
<evidence type="ECO:0000313" key="4">
    <source>
        <dbReference type="WBParaSite" id="HDID_0000006801-mRNA-1"/>
    </source>
</evidence>
<evidence type="ECO:0000313" key="2">
    <source>
        <dbReference type="EMBL" id="VDL11687.1"/>
    </source>
</evidence>
<dbReference type="AlphaFoldDB" id="A0A158QBI9"/>
<evidence type="ECO:0000256" key="1">
    <source>
        <dbReference type="SAM" id="MobiDB-lite"/>
    </source>
</evidence>
<dbReference type="EMBL" id="UYSG01000006">
    <property type="protein sequence ID" value="VDL11687.1"/>
    <property type="molecule type" value="Genomic_DNA"/>
</dbReference>
<feature type="region of interest" description="Disordered" evidence="1">
    <location>
        <begin position="91"/>
        <end position="111"/>
    </location>
</feature>
<organism evidence="4">
    <name type="scientific">Hymenolepis diminuta</name>
    <name type="common">Rat tapeworm</name>
    <dbReference type="NCBI Taxonomy" id="6216"/>
    <lineage>
        <taxon>Eukaryota</taxon>
        <taxon>Metazoa</taxon>
        <taxon>Spiralia</taxon>
        <taxon>Lophotrochozoa</taxon>
        <taxon>Platyhelminthes</taxon>
        <taxon>Cestoda</taxon>
        <taxon>Eucestoda</taxon>
        <taxon>Cyclophyllidea</taxon>
        <taxon>Hymenolepididae</taxon>
        <taxon>Hymenolepis</taxon>
    </lineage>
</organism>